<keyword evidence="3" id="KW-1185">Reference proteome</keyword>
<evidence type="ECO:0000256" key="1">
    <source>
        <dbReference type="SAM" id="SignalP"/>
    </source>
</evidence>
<dbReference type="InParanoid" id="A0A0D2A970"/>
<protein>
    <submittedName>
        <fullName evidence="2">Uncharacterized protein</fullName>
    </submittedName>
</protein>
<dbReference type="EMBL" id="KN847546">
    <property type="protein sequence ID" value="KIW03100.1"/>
    <property type="molecule type" value="Genomic_DNA"/>
</dbReference>
<evidence type="ECO:0000313" key="3">
    <source>
        <dbReference type="Proteomes" id="UP000053259"/>
    </source>
</evidence>
<dbReference type="AlphaFoldDB" id="A0A0D2A970"/>
<gene>
    <name evidence="2" type="ORF">PV09_05745</name>
</gene>
<sequence>MINLRILSVVIVLMGCALGAYLSSSASQAVNNASLLFAWQLVSITGMGTPFNGYPCSKVATPSDMTCIVSDMLKNKATYDNKLKKIGLVPEVVDSVIADREGCAANLDTAVAKHHVRAYLNAVITALASATVAQRNVETFCLSLDEMCMTTLLGSNALRTALCAQAGSSAPTDGPSSSVDQRILADFDALVSGLFAWQLFGILSPSRDYIVNICTTNLASLKAGLDLLDMDVSAFTSLFCDQFAKNEDFPSVDLTLQSVNAIETKLFGTVVFGLSHERLYQCSLCADTALDFEKFGEVSLNRTAWENVRGYACGSNGYDDAKNAQC</sequence>
<dbReference type="Proteomes" id="UP000053259">
    <property type="component" value="Unassembled WGS sequence"/>
</dbReference>
<dbReference type="GeneID" id="27313718"/>
<feature type="signal peptide" evidence="1">
    <location>
        <begin position="1"/>
        <end position="19"/>
    </location>
</feature>
<accession>A0A0D2A970</accession>
<reference evidence="2 3" key="1">
    <citation type="submission" date="2015-01" db="EMBL/GenBank/DDBJ databases">
        <title>The Genome Sequence of Ochroconis gallopava CBS43764.</title>
        <authorList>
            <consortium name="The Broad Institute Genomics Platform"/>
            <person name="Cuomo C."/>
            <person name="de Hoog S."/>
            <person name="Gorbushina A."/>
            <person name="Stielow B."/>
            <person name="Teixiera M."/>
            <person name="Abouelleil A."/>
            <person name="Chapman S.B."/>
            <person name="Priest M."/>
            <person name="Young S.K."/>
            <person name="Wortman J."/>
            <person name="Nusbaum C."/>
            <person name="Birren B."/>
        </authorList>
    </citation>
    <scope>NUCLEOTIDE SEQUENCE [LARGE SCALE GENOMIC DNA]</scope>
    <source>
        <strain evidence="2 3">CBS 43764</strain>
    </source>
</reference>
<dbReference type="HOGENOM" id="CLU_853109_0_0_1"/>
<name>A0A0D2A970_9PEZI</name>
<evidence type="ECO:0000313" key="2">
    <source>
        <dbReference type="EMBL" id="KIW03100.1"/>
    </source>
</evidence>
<organism evidence="2 3">
    <name type="scientific">Verruconis gallopava</name>
    <dbReference type="NCBI Taxonomy" id="253628"/>
    <lineage>
        <taxon>Eukaryota</taxon>
        <taxon>Fungi</taxon>
        <taxon>Dikarya</taxon>
        <taxon>Ascomycota</taxon>
        <taxon>Pezizomycotina</taxon>
        <taxon>Dothideomycetes</taxon>
        <taxon>Pleosporomycetidae</taxon>
        <taxon>Venturiales</taxon>
        <taxon>Sympoventuriaceae</taxon>
        <taxon>Verruconis</taxon>
    </lineage>
</organism>
<keyword evidence="1" id="KW-0732">Signal</keyword>
<feature type="chain" id="PRO_5002238190" evidence="1">
    <location>
        <begin position="20"/>
        <end position="326"/>
    </location>
</feature>
<dbReference type="VEuPathDB" id="FungiDB:PV09_05745"/>
<dbReference type="PROSITE" id="PS51257">
    <property type="entry name" value="PROKAR_LIPOPROTEIN"/>
    <property type="match status" value="1"/>
</dbReference>
<dbReference type="RefSeq" id="XP_016212969.1">
    <property type="nucleotide sequence ID" value="XM_016359290.1"/>
</dbReference>
<proteinExistence type="predicted"/>